<reference evidence="5 6" key="1">
    <citation type="submission" date="2018-05" db="EMBL/GenBank/DDBJ databases">
        <title>Genomic Encyclopedia of Type Strains, Phase IV (KMG-IV): sequencing the most valuable type-strain genomes for metagenomic binning, comparative biology and taxonomic classification.</title>
        <authorList>
            <person name="Goeker M."/>
        </authorList>
    </citation>
    <scope>NUCLEOTIDE SEQUENCE [LARGE SCALE GENOMIC DNA]</scope>
    <source>
        <strain evidence="5 6">DSM 28579</strain>
    </source>
</reference>
<dbReference type="InterPro" id="IPR020103">
    <property type="entry name" value="PsdUridine_synth_cat_dom_sf"/>
</dbReference>
<dbReference type="PANTHER" id="PTHR47683:SF2">
    <property type="entry name" value="RNA-BINDING S4 DOMAIN-CONTAINING PROTEIN"/>
    <property type="match status" value="1"/>
</dbReference>
<dbReference type="SUPFAM" id="SSF55120">
    <property type="entry name" value="Pseudouridine synthase"/>
    <property type="match status" value="1"/>
</dbReference>
<dbReference type="SMART" id="SM00363">
    <property type="entry name" value="S4"/>
    <property type="match status" value="1"/>
</dbReference>
<evidence type="ECO:0000313" key="5">
    <source>
        <dbReference type="EMBL" id="PVX49826.1"/>
    </source>
</evidence>
<dbReference type="GO" id="GO:0120159">
    <property type="term" value="F:rRNA pseudouridine synthase activity"/>
    <property type="evidence" value="ECO:0007669"/>
    <property type="project" value="UniProtKB-ARBA"/>
</dbReference>
<accession>A0A7L4UMH9</accession>
<dbReference type="InterPro" id="IPR042092">
    <property type="entry name" value="PsdUridine_s_RsuA/RluB/E/F_cat"/>
</dbReference>
<dbReference type="PANTHER" id="PTHR47683">
    <property type="entry name" value="PSEUDOURIDINE SYNTHASE FAMILY PROTEIN-RELATED"/>
    <property type="match status" value="1"/>
</dbReference>
<gene>
    <name evidence="5" type="ORF">C7377_1460</name>
</gene>
<dbReference type="GO" id="GO:0000455">
    <property type="term" value="P:enzyme-directed rRNA pseudouridine synthesis"/>
    <property type="evidence" value="ECO:0007669"/>
    <property type="project" value="UniProtKB-ARBA"/>
</dbReference>
<name>A0A7L4UMH9_BALHA</name>
<dbReference type="InterPro" id="IPR000748">
    <property type="entry name" value="PsdUridine_synth_RsuA/RluB/E/F"/>
</dbReference>
<dbReference type="EMBL" id="QENZ01000005">
    <property type="protein sequence ID" value="PVX49826.1"/>
    <property type="molecule type" value="Genomic_DNA"/>
</dbReference>
<dbReference type="FunFam" id="3.10.290.10:FF:000003">
    <property type="entry name" value="Pseudouridine synthase"/>
    <property type="match status" value="1"/>
</dbReference>
<keyword evidence="6" id="KW-1185">Reference proteome</keyword>
<proteinExistence type="inferred from homology"/>
<dbReference type="PROSITE" id="PS50889">
    <property type="entry name" value="S4"/>
    <property type="match status" value="1"/>
</dbReference>
<feature type="domain" description="RNA-binding S4" evidence="4">
    <location>
        <begin position="22"/>
        <end position="86"/>
    </location>
</feature>
<dbReference type="InterPro" id="IPR020094">
    <property type="entry name" value="TruA/RsuA/RluB/E/F_N"/>
</dbReference>
<dbReference type="SUPFAM" id="SSF55174">
    <property type="entry name" value="Alpha-L RNA-binding motif"/>
    <property type="match status" value="1"/>
</dbReference>
<comment type="similarity">
    <text evidence="1">Belongs to the pseudouridine synthase RsuA family.</text>
</comment>
<dbReference type="Gene3D" id="3.30.70.1560">
    <property type="entry name" value="Alpha-L RNA-binding motif"/>
    <property type="match status" value="1"/>
</dbReference>
<evidence type="ECO:0000256" key="2">
    <source>
        <dbReference type="ARBA" id="ARBA00023235"/>
    </source>
</evidence>
<sequence>MDIVPLQKKYPMPEHKYTHRLIRLNRYIANAGVCTRREADQLIKEGKIRVNGEVVTQLGTKVSRTDTVQWDNKKLQARRRFYVLLNKPKGFIATVKNIDDPRHVMQLVKTACKERIYPVGQLDREDTGLLLFTNDGELTKKLMASTYKKEQVFQVQLNEPLQEKDLEKIKKGIRINGELIEVPNIRWVKQVDKSVVGIEILSHKNRVVKRIFQSLGYKVARVDRVLYLGLTKKNLKRGHWRMLTEKEVRNIKFF</sequence>
<dbReference type="InterPro" id="IPR050343">
    <property type="entry name" value="RsuA_PseudoU_synthase"/>
</dbReference>
<dbReference type="OrthoDB" id="9807213at2"/>
<dbReference type="NCBIfam" id="TIGR00093">
    <property type="entry name" value="pseudouridine synthase"/>
    <property type="match status" value="1"/>
</dbReference>
<dbReference type="InterPro" id="IPR002942">
    <property type="entry name" value="S4_RNA-bd"/>
</dbReference>
<dbReference type="AlphaFoldDB" id="A0A7L4UMH9"/>
<evidence type="ECO:0000256" key="3">
    <source>
        <dbReference type="PROSITE-ProRule" id="PRU00182"/>
    </source>
</evidence>
<protein>
    <submittedName>
        <fullName evidence="5">Pseudouridine synthase</fullName>
    </submittedName>
</protein>
<keyword evidence="2" id="KW-0413">Isomerase</keyword>
<keyword evidence="3" id="KW-0694">RNA-binding</keyword>
<dbReference type="InterPro" id="IPR036986">
    <property type="entry name" value="S4_RNA-bd_sf"/>
</dbReference>
<dbReference type="CDD" id="cd00165">
    <property type="entry name" value="S4"/>
    <property type="match status" value="1"/>
</dbReference>
<dbReference type="GO" id="GO:0003723">
    <property type="term" value="F:RNA binding"/>
    <property type="evidence" value="ECO:0007669"/>
    <property type="project" value="UniProtKB-KW"/>
</dbReference>
<dbReference type="Gene3D" id="3.10.290.10">
    <property type="entry name" value="RNA-binding S4 domain"/>
    <property type="match status" value="1"/>
</dbReference>
<dbReference type="Pfam" id="PF01479">
    <property type="entry name" value="S4"/>
    <property type="match status" value="1"/>
</dbReference>
<comment type="caution">
    <text evidence="5">The sequence shown here is derived from an EMBL/GenBank/DDBJ whole genome shotgun (WGS) entry which is preliminary data.</text>
</comment>
<evidence type="ECO:0000259" key="4">
    <source>
        <dbReference type="SMART" id="SM00363"/>
    </source>
</evidence>
<evidence type="ECO:0000313" key="6">
    <source>
        <dbReference type="Proteomes" id="UP000251835"/>
    </source>
</evidence>
<dbReference type="Pfam" id="PF00849">
    <property type="entry name" value="PseudoU_synth_2"/>
    <property type="match status" value="1"/>
</dbReference>
<dbReference type="InterPro" id="IPR006145">
    <property type="entry name" value="PsdUridine_synth_RsuA/RluA"/>
</dbReference>
<organism evidence="5 6">
    <name type="scientific">Balneicella halophila</name>
    <dbReference type="NCBI Taxonomy" id="1537566"/>
    <lineage>
        <taxon>Bacteria</taxon>
        <taxon>Pseudomonadati</taxon>
        <taxon>Bacteroidota</taxon>
        <taxon>Bacteroidia</taxon>
        <taxon>Bacteroidales</taxon>
        <taxon>Balneicellaceae</taxon>
        <taxon>Balneicella</taxon>
    </lineage>
</organism>
<evidence type="ECO:0000256" key="1">
    <source>
        <dbReference type="ARBA" id="ARBA00008348"/>
    </source>
</evidence>
<dbReference type="Gene3D" id="3.30.70.580">
    <property type="entry name" value="Pseudouridine synthase I, catalytic domain, N-terminal subdomain"/>
    <property type="match status" value="1"/>
</dbReference>
<dbReference type="Proteomes" id="UP000251835">
    <property type="component" value="Unassembled WGS sequence"/>
</dbReference>